<sequence length="388" mass="43589">MSNRSRRGPRGRERSTSPLWGGNRYPPEYYIDQIEAMEAEEERRDRLAPQEKIAEDGAQLQRQLDQDPTMTLLLQRCQQTRYSLLPCDASECLIEQGRNRQAAIFRHRILVDIAFGDSYHVPCLEAMLDLPRLAPSRFMLDTKPYRWNHNASWRWGFMFQKWFEYSGRVDLTKIATYFEEMDAYLKERDDWSTRCIEWQFAHGECKTDCGASGCGPEPPIPPERPVRDYTTEDGNDGKCITPGAKPKGLRCYCTLSVSRVSAMGRGSRVCIRDSVLRLSISPGKNCPSPRRILSVLGNKKVVTIAARPSTSGLDGSRPIRSQGERGGCAEDFDHASCGPSDAESESESESLEAESGPPFGARDKRAQAGRCPCGGVEYWRHSVATFGG</sequence>
<comment type="caution">
    <text evidence="2">The sequence shown here is derived from an EMBL/GenBank/DDBJ whole genome shotgun (WGS) entry which is preliminary data.</text>
</comment>
<name>F9FSS3_FUSOF</name>
<evidence type="ECO:0000313" key="2">
    <source>
        <dbReference type="EMBL" id="EGU80037.1"/>
    </source>
</evidence>
<evidence type="ECO:0000256" key="1">
    <source>
        <dbReference type="SAM" id="MobiDB-lite"/>
    </source>
</evidence>
<reference evidence="2" key="1">
    <citation type="journal article" date="2012" name="Mol. Plant Microbe Interact.">
        <title>A highly conserved effector in Fusarium oxysporum is required for full virulence on Arabidopsis.</title>
        <authorList>
            <person name="Thatcher L.F."/>
            <person name="Gardiner D.M."/>
            <person name="Kazan K."/>
            <person name="Manners J."/>
        </authorList>
    </citation>
    <scope>NUCLEOTIDE SEQUENCE [LARGE SCALE GENOMIC DNA]</scope>
    <source>
        <strain evidence="2">Fo5176</strain>
    </source>
</reference>
<gene>
    <name evidence="2" type="ORF">FOXB_09454</name>
</gene>
<accession>F9FSS3</accession>
<dbReference type="AlphaFoldDB" id="F9FSS3"/>
<proteinExistence type="predicted"/>
<dbReference type="EMBL" id="AFQF01002568">
    <property type="protein sequence ID" value="EGU80037.1"/>
    <property type="molecule type" value="Genomic_DNA"/>
</dbReference>
<feature type="compositionally biased region" description="Acidic residues" evidence="1">
    <location>
        <begin position="342"/>
        <end position="352"/>
    </location>
</feature>
<feature type="region of interest" description="Disordered" evidence="1">
    <location>
        <begin position="1"/>
        <end position="23"/>
    </location>
</feature>
<organism evidence="2">
    <name type="scientific">Fusarium oxysporum (strain Fo5176)</name>
    <name type="common">Fusarium vascular wilt</name>
    <dbReference type="NCBI Taxonomy" id="660025"/>
    <lineage>
        <taxon>Eukaryota</taxon>
        <taxon>Fungi</taxon>
        <taxon>Dikarya</taxon>
        <taxon>Ascomycota</taxon>
        <taxon>Pezizomycotina</taxon>
        <taxon>Sordariomycetes</taxon>
        <taxon>Hypocreomycetidae</taxon>
        <taxon>Hypocreales</taxon>
        <taxon>Nectriaceae</taxon>
        <taxon>Fusarium</taxon>
        <taxon>Fusarium oxysporum species complex</taxon>
    </lineage>
</organism>
<dbReference type="STRING" id="660025.F9FSS3"/>
<dbReference type="OrthoDB" id="3437037at2759"/>
<protein>
    <submittedName>
        <fullName evidence="2">Uncharacterized protein</fullName>
    </submittedName>
</protein>
<feature type="region of interest" description="Disordered" evidence="1">
    <location>
        <begin position="335"/>
        <end position="371"/>
    </location>
</feature>
<feature type="region of interest" description="Disordered" evidence="1">
    <location>
        <begin position="216"/>
        <end position="237"/>
    </location>
</feature>